<dbReference type="OrthoDB" id="10268011at2759"/>
<evidence type="ECO:0000313" key="4">
    <source>
        <dbReference type="Proteomes" id="UP000276215"/>
    </source>
</evidence>
<dbReference type="PANTHER" id="PTHR47803:SF1">
    <property type="entry name" value="TRNA-SPECIFIC ADENOSINE DEAMINASE 1"/>
    <property type="match status" value="1"/>
</dbReference>
<dbReference type="InterPro" id="IPR002466">
    <property type="entry name" value="A_deamin"/>
</dbReference>
<dbReference type="Proteomes" id="UP000276215">
    <property type="component" value="Unassembled WGS sequence"/>
</dbReference>
<evidence type="ECO:0000259" key="2">
    <source>
        <dbReference type="PROSITE" id="PS50141"/>
    </source>
</evidence>
<gene>
    <name evidence="3" type="ORF">L873DRAFT_1775382</name>
</gene>
<dbReference type="GO" id="GO:0002100">
    <property type="term" value="P:tRNA wobble adenosine to inosine editing"/>
    <property type="evidence" value="ECO:0007669"/>
    <property type="project" value="InterPro"/>
</dbReference>
<proteinExistence type="predicted"/>
<organism evidence="3 4">
    <name type="scientific">Choiromyces venosus 120613-1</name>
    <dbReference type="NCBI Taxonomy" id="1336337"/>
    <lineage>
        <taxon>Eukaryota</taxon>
        <taxon>Fungi</taxon>
        <taxon>Dikarya</taxon>
        <taxon>Ascomycota</taxon>
        <taxon>Pezizomycotina</taxon>
        <taxon>Pezizomycetes</taxon>
        <taxon>Pezizales</taxon>
        <taxon>Tuberaceae</taxon>
        <taxon>Choiromyces</taxon>
    </lineage>
</organism>
<protein>
    <recommendedName>
        <fullName evidence="2">A to I editase domain-containing protein</fullName>
    </recommendedName>
</protein>
<dbReference type="PANTHER" id="PTHR47803">
    <property type="entry name" value="TRNA-SPECIFIC ADENOSINE DEAMINASE 1"/>
    <property type="match status" value="1"/>
</dbReference>
<evidence type="ECO:0000313" key="3">
    <source>
        <dbReference type="EMBL" id="RPA95013.1"/>
    </source>
</evidence>
<dbReference type="Pfam" id="PF02137">
    <property type="entry name" value="A_deamin"/>
    <property type="match status" value="1"/>
</dbReference>
<dbReference type="EMBL" id="ML120431">
    <property type="protein sequence ID" value="RPA95013.1"/>
    <property type="molecule type" value="Genomic_DNA"/>
</dbReference>
<dbReference type="SMART" id="SM00552">
    <property type="entry name" value="ADEAMc"/>
    <property type="match status" value="1"/>
</dbReference>
<reference evidence="3 4" key="1">
    <citation type="journal article" date="2018" name="Nat. Ecol. Evol.">
        <title>Pezizomycetes genomes reveal the molecular basis of ectomycorrhizal truffle lifestyle.</title>
        <authorList>
            <person name="Murat C."/>
            <person name="Payen T."/>
            <person name="Noel B."/>
            <person name="Kuo A."/>
            <person name="Morin E."/>
            <person name="Chen J."/>
            <person name="Kohler A."/>
            <person name="Krizsan K."/>
            <person name="Balestrini R."/>
            <person name="Da Silva C."/>
            <person name="Montanini B."/>
            <person name="Hainaut M."/>
            <person name="Levati E."/>
            <person name="Barry K.W."/>
            <person name="Belfiori B."/>
            <person name="Cichocki N."/>
            <person name="Clum A."/>
            <person name="Dockter R.B."/>
            <person name="Fauchery L."/>
            <person name="Guy J."/>
            <person name="Iotti M."/>
            <person name="Le Tacon F."/>
            <person name="Lindquist E.A."/>
            <person name="Lipzen A."/>
            <person name="Malagnac F."/>
            <person name="Mello A."/>
            <person name="Molinier V."/>
            <person name="Miyauchi S."/>
            <person name="Poulain J."/>
            <person name="Riccioni C."/>
            <person name="Rubini A."/>
            <person name="Sitrit Y."/>
            <person name="Splivallo R."/>
            <person name="Traeger S."/>
            <person name="Wang M."/>
            <person name="Zifcakova L."/>
            <person name="Wipf D."/>
            <person name="Zambonelli A."/>
            <person name="Paolocci F."/>
            <person name="Nowrousian M."/>
            <person name="Ottonello S."/>
            <person name="Baldrian P."/>
            <person name="Spatafora J.W."/>
            <person name="Henrissat B."/>
            <person name="Nagy L.G."/>
            <person name="Aury J.M."/>
            <person name="Wincker P."/>
            <person name="Grigoriev I.V."/>
            <person name="Bonfante P."/>
            <person name="Martin F.M."/>
        </authorList>
    </citation>
    <scope>NUCLEOTIDE SEQUENCE [LARGE SCALE GENOMIC DNA]</scope>
    <source>
        <strain evidence="3 4">120613-1</strain>
    </source>
</reference>
<sequence>MEDKIASAALSAYAALPKKNKPLGRGDATEWVPLSGVVLGCAGGEVVCVALGTGMKCLPKNKIYLAGGMVLHDCHAEVLAVRGFNCFLLEECRLLAADETFVSKFVRRRSPEEVSPESPQPFTLREDVRIHFYSSEAPCGDGSMELTMAAQDDPTPWATSSSTPPPTSTQPTTPLPGRQYFSELGVVRTKPGRADSPPTHSKSCSDKLSLRQVTSALLSPTSLLVSPENAYISSVILPTASYSPTACTRAFSAIGRMAPLAGKIFNGGYKFSPFVVRTTNLTFSFSKSAVGASASGSNISAVWVRGRGAETLIGGVLQGRKQFASGIKGASMLCKMLIWRLVKEVTEQEGVEGAGTERYGLVKSGVKMAARNEAKEVARGVLGGWVRNGGDDFGSVGK</sequence>
<accession>A0A3N4J9N7</accession>
<dbReference type="InterPro" id="IPR042935">
    <property type="entry name" value="Tad1"/>
</dbReference>
<evidence type="ECO:0000256" key="1">
    <source>
        <dbReference type="SAM" id="MobiDB-lite"/>
    </source>
</evidence>
<dbReference type="STRING" id="1336337.A0A3N4J9N7"/>
<dbReference type="GO" id="GO:0003723">
    <property type="term" value="F:RNA binding"/>
    <property type="evidence" value="ECO:0007669"/>
    <property type="project" value="InterPro"/>
</dbReference>
<keyword evidence="4" id="KW-1185">Reference proteome</keyword>
<feature type="region of interest" description="Disordered" evidence="1">
    <location>
        <begin position="152"/>
        <end position="178"/>
    </location>
</feature>
<dbReference type="AlphaFoldDB" id="A0A3N4J9N7"/>
<dbReference type="GO" id="GO:0043829">
    <property type="term" value="F:tRNA-specific adenosine-37 deaminase activity"/>
    <property type="evidence" value="ECO:0007669"/>
    <property type="project" value="TreeGrafter"/>
</dbReference>
<name>A0A3N4J9N7_9PEZI</name>
<feature type="domain" description="A to I editase" evidence="2">
    <location>
        <begin position="50"/>
        <end position="345"/>
    </location>
</feature>
<dbReference type="PROSITE" id="PS50141">
    <property type="entry name" value="A_DEAMIN_EDITASE"/>
    <property type="match status" value="1"/>
</dbReference>